<keyword evidence="2" id="KW-1185">Reference proteome</keyword>
<evidence type="ECO:0000313" key="2">
    <source>
        <dbReference type="Proteomes" id="UP001206483"/>
    </source>
</evidence>
<comment type="caution">
    <text evidence="1">The sequence shown here is derived from an EMBL/GenBank/DDBJ whole genome shotgun (WGS) entry which is preliminary data.</text>
</comment>
<reference evidence="1 2" key="1">
    <citation type="submission" date="2022-06" db="EMBL/GenBank/DDBJ databases">
        <title>Sequencing the genomes of 1000 actinobacteria strains.</title>
        <authorList>
            <person name="Klenk H.-P."/>
        </authorList>
    </citation>
    <scope>NUCLEOTIDE SEQUENCE [LARGE SCALE GENOMIC DNA]</scope>
    <source>
        <strain evidence="1 2">DSM 41656</strain>
    </source>
</reference>
<organism evidence="1 2">
    <name type="scientific">Kitasatospora paracochleata</name>
    <dbReference type="NCBI Taxonomy" id="58354"/>
    <lineage>
        <taxon>Bacteria</taxon>
        <taxon>Bacillati</taxon>
        <taxon>Actinomycetota</taxon>
        <taxon>Actinomycetes</taxon>
        <taxon>Kitasatosporales</taxon>
        <taxon>Streptomycetaceae</taxon>
        <taxon>Kitasatospora</taxon>
    </lineage>
</organism>
<dbReference type="EMBL" id="JAMZDX010000007">
    <property type="protein sequence ID" value="MCP2313837.1"/>
    <property type="molecule type" value="Genomic_DNA"/>
</dbReference>
<dbReference type="Proteomes" id="UP001206483">
    <property type="component" value="Unassembled WGS sequence"/>
</dbReference>
<dbReference type="RefSeq" id="WP_253804020.1">
    <property type="nucleotide sequence ID" value="NZ_BAAAUB010000004.1"/>
</dbReference>
<sequence length="82" mass="8904">MTERPAAGDRRILSDESAAALRAYAAGQRERADRLAAVLEDIALNGLPRPEDCTPWEAIRDRRLAELAAGSDRAAAERHHAA</sequence>
<accession>A0ABT1J8S2</accession>
<protein>
    <submittedName>
        <fullName evidence="1">Uncharacterized protein</fullName>
    </submittedName>
</protein>
<gene>
    <name evidence="1" type="ORF">FHR36_007036</name>
</gene>
<proteinExistence type="predicted"/>
<evidence type="ECO:0000313" key="1">
    <source>
        <dbReference type="EMBL" id="MCP2313837.1"/>
    </source>
</evidence>
<name>A0ABT1J8S2_9ACTN</name>